<dbReference type="GO" id="GO:0005634">
    <property type="term" value="C:nucleus"/>
    <property type="evidence" value="ECO:0007669"/>
    <property type="project" value="InterPro"/>
</dbReference>
<dbReference type="GO" id="GO:0010212">
    <property type="term" value="P:response to ionizing radiation"/>
    <property type="evidence" value="ECO:0007669"/>
    <property type="project" value="InterPro"/>
</dbReference>
<dbReference type="GO" id="GO:0006260">
    <property type="term" value="P:DNA replication"/>
    <property type="evidence" value="ECO:0007669"/>
    <property type="project" value="InterPro"/>
</dbReference>
<dbReference type="EMBL" id="JAIWYP010000004">
    <property type="protein sequence ID" value="KAH3832571.1"/>
    <property type="molecule type" value="Genomic_DNA"/>
</dbReference>
<feature type="compositionally biased region" description="Basic and acidic residues" evidence="1">
    <location>
        <begin position="1665"/>
        <end position="1677"/>
    </location>
</feature>
<dbReference type="InterPro" id="IPR026153">
    <property type="entry name" value="Treslin"/>
</dbReference>
<dbReference type="GO" id="GO:0033314">
    <property type="term" value="P:mitotic DNA replication checkpoint signaling"/>
    <property type="evidence" value="ECO:0007669"/>
    <property type="project" value="InterPro"/>
</dbReference>
<feature type="compositionally biased region" description="Low complexity" evidence="1">
    <location>
        <begin position="1158"/>
        <end position="1172"/>
    </location>
</feature>
<feature type="compositionally biased region" description="Basic residues" evidence="1">
    <location>
        <begin position="913"/>
        <end position="926"/>
    </location>
</feature>
<feature type="region of interest" description="Disordered" evidence="1">
    <location>
        <begin position="837"/>
        <end position="893"/>
    </location>
</feature>
<evidence type="ECO:0000259" key="2">
    <source>
        <dbReference type="Pfam" id="PF21854"/>
    </source>
</evidence>
<feature type="compositionally biased region" description="Low complexity" evidence="1">
    <location>
        <begin position="854"/>
        <end position="871"/>
    </location>
</feature>
<feature type="region of interest" description="Disordered" evidence="1">
    <location>
        <begin position="1065"/>
        <end position="1086"/>
    </location>
</feature>
<organism evidence="4 5">
    <name type="scientific">Dreissena polymorpha</name>
    <name type="common">Zebra mussel</name>
    <name type="synonym">Mytilus polymorpha</name>
    <dbReference type="NCBI Taxonomy" id="45954"/>
    <lineage>
        <taxon>Eukaryota</taxon>
        <taxon>Metazoa</taxon>
        <taxon>Spiralia</taxon>
        <taxon>Lophotrochozoa</taxon>
        <taxon>Mollusca</taxon>
        <taxon>Bivalvia</taxon>
        <taxon>Autobranchia</taxon>
        <taxon>Heteroconchia</taxon>
        <taxon>Euheterodonta</taxon>
        <taxon>Imparidentia</taxon>
        <taxon>Neoheterodontei</taxon>
        <taxon>Myida</taxon>
        <taxon>Dreissenoidea</taxon>
        <taxon>Dreissenidae</taxon>
        <taxon>Dreissena</taxon>
    </lineage>
</organism>
<dbReference type="GO" id="GO:0030174">
    <property type="term" value="P:regulation of DNA-templated DNA replication initiation"/>
    <property type="evidence" value="ECO:0007669"/>
    <property type="project" value="TreeGrafter"/>
</dbReference>
<feature type="domain" description="Treslin N-terminal" evidence="2">
    <location>
        <begin position="24"/>
        <end position="153"/>
    </location>
</feature>
<protein>
    <recommendedName>
        <fullName evidence="6">Treslin</fullName>
    </recommendedName>
</protein>
<dbReference type="GO" id="GO:0007095">
    <property type="term" value="P:mitotic G2 DNA damage checkpoint signaling"/>
    <property type="evidence" value="ECO:0007669"/>
    <property type="project" value="TreeGrafter"/>
</dbReference>
<dbReference type="InterPro" id="IPR053919">
    <property type="entry name" value="Treslin_N"/>
</dbReference>
<feature type="domain" description="Treslin STD" evidence="3">
    <location>
        <begin position="655"/>
        <end position="808"/>
    </location>
</feature>
<dbReference type="PANTHER" id="PTHR21556">
    <property type="entry name" value="TRESLIN"/>
    <property type="match status" value="1"/>
</dbReference>
<dbReference type="PANTHER" id="PTHR21556:SF2">
    <property type="entry name" value="TRESLIN"/>
    <property type="match status" value="1"/>
</dbReference>
<evidence type="ECO:0008006" key="6">
    <source>
        <dbReference type="Google" id="ProtNLM"/>
    </source>
</evidence>
<dbReference type="Pfam" id="PF21855">
    <property type="entry name" value="Treslin_STD"/>
    <property type="match status" value="1"/>
</dbReference>
<dbReference type="Pfam" id="PF21854">
    <property type="entry name" value="Treslin_N"/>
    <property type="match status" value="1"/>
</dbReference>
<dbReference type="Proteomes" id="UP000828390">
    <property type="component" value="Unassembled WGS sequence"/>
</dbReference>
<dbReference type="OrthoDB" id="5812172at2759"/>
<feature type="compositionally biased region" description="Basic and acidic residues" evidence="1">
    <location>
        <begin position="619"/>
        <end position="644"/>
    </location>
</feature>
<proteinExistence type="predicted"/>
<reference evidence="4" key="2">
    <citation type="submission" date="2020-11" db="EMBL/GenBank/DDBJ databases">
        <authorList>
            <person name="McCartney M.A."/>
            <person name="Auch B."/>
            <person name="Kono T."/>
            <person name="Mallez S."/>
            <person name="Becker A."/>
            <person name="Gohl D.M."/>
            <person name="Silverstein K.A.T."/>
            <person name="Koren S."/>
            <person name="Bechman K.B."/>
            <person name="Herman A."/>
            <person name="Abrahante J.E."/>
            <person name="Garbe J."/>
        </authorList>
    </citation>
    <scope>NUCLEOTIDE SEQUENCE</scope>
    <source>
        <strain evidence="4">Duluth1</strain>
        <tissue evidence="4">Whole animal</tissue>
    </source>
</reference>
<accession>A0A9D4K404</accession>
<feature type="region of interest" description="Disordered" evidence="1">
    <location>
        <begin position="1116"/>
        <end position="1182"/>
    </location>
</feature>
<evidence type="ECO:0000313" key="5">
    <source>
        <dbReference type="Proteomes" id="UP000828390"/>
    </source>
</evidence>
<evidence type="ECO:0000256" key="1">
    <source>
        <dbReference type="SAM" id="MobiDB-lite"/>
    </source>
</evidence>
<feature type="compositionally biased region" description="Basic residues" evidence="1">
    <location>
        <begin position="1682"/>
        <end position="1691"/>
    </location>
</feature>
<gene>
    <name evidence="4" type="ORF">DPMN_105863</name>
</gene>
<dbReference type="InterPro" id="IPR053920">
    <property type="entry name" value="Treslin_STD"/>
</dbReference>
<keyword evidence="5" id="KW-1185">Reference proteome</keyword>
<feature type="region of interest" description="Disordered" evidence="1">
    <location>
        <begin position="907"/>
        <end position="930"/>
    </location>
</feature>
<name>A0A9D4K404_DREPO</name>
<comment type="caution">
    <text evidence="4">The sequence shown here is derived from an EMBL/GenBank/DDBJ whole genome shotgun (WGS) entry which is preliminary data.</text>
</comment>
<feature type="region of interest" description="Disordered" evidence="1">
    <location>
        <begin position="1570"/>
        <end position="1637"/>
    </location>
</feature>
<dbReference type="GO" id="GO:0003682">
    <property type="term" value="F:chromatin binding"/>
    <property type="evidence" value="ECO:0007669"/>
    <property type="project" value="TreeGrafter"/>
</dbReference>
<reference evidence="4" key="1">
    <citation type="journal article" date="2019" name="bioRxiv">
        <title>The Genome of the Zebra Mussel, Dreissena polymorpha: A Resource for Invasive Species Research.</title>
        <authorList>
            <person name="McCartney M.A."/>
            <person name="Auch B."/>
            <person name="Kono T."/>
            <person name="Mallez S."/>
            <person name="Zhang Y."/>
            <person name="Obille A."/>
            <person name="Becker A."/>
            <person name="Abrahante J.E."/>
            <person name="Garbe J."/>
            <person name="Badalamenti J.P."/>
            <person name="Herman A."/>
            <person name="Mangelson H."/>
            <person name="Liachko I."/>
            <person name="Sullivan S."/>
            <person name="Sone E.D."/>
            <person name="Koren S."/>
            <person name="Silverstein K.A.T."/>
            <person name="Beckman K.B."/>
            <person name="Gohl D.M."/>
        </authorList>
    </citation>
    <scope>NUCLEOTIDE SEQUENCE</scope>
    <source>
        <strain evidence="4">Duluth1</strain>
        <tissue evidence="4">Whole animal</tissue>
    </source>
</reference>
<sequence>MMNQIIFLIDTNLEGCINDNPTSLSNAVCLSCLRLLHFLSSECEKGAPTKTSKLHHTKVKWSYKLFNSKYFVSKIENHRLYDLRLKYFEEFENEVQRRFESSVTDGKARILNSNIKAGDNLHLALMQLLADVSWENQDISSPVKGRKNRKASKPSKKNTVILFSRTPKTFAQLKEFGGKQVLDEDIFLDIILPGSLFQQFCDVTRISLYWVDTQHSKYLEDADISAVQIVEKALAKANGSLVSLDSITKHGSIHYSSVASLLEEDIGCEEQEVAKLTQGSLATRQGCNSLLPITTALSSWFKHDTLCSNDNEQPDQTTIIIGDRCIGAICRDVQIHQQATSGNRETSLSSTDHVQPVNEFSFSGRFMAYGLIDRQPLKRLTVQCSCVCEAAYDDEGLGKSGVRKDGVFERLIAKLAARNTCLVLTQVHTGHLVLLEPLSVQTGCMSLMSKWSILAVEKQLVAGEHGVASPSKLKNDGTFEHLVQRLVKNVPNNYCTSYDAGPLSLDSTDSAGSFDGRLLDRWLVPGPPKSFQSLITKLNHRVSGLDFLTEQETSMLKQLQKMYKQETKPPCLHSPSTSANTGNVGIEEKVDRFELPLKGKTSRVSLSRTEMILSKSRAVAKEQGQEKEEQGAGPDQPDRARPDTGTHITDFNSVEELKSYLTSVYKKMCSGESTLDSSVQMVVMVTQQFIKQTGMENVEEQCSSLLKESLLQTGAQLREKYSQHEDLPQEHKINEYSVQVLLRMEMMSSLENKDQQEGEGDNDEIVGLLRTVSFISGPDVLNKFMESSLLYNYIHSIPRTLTNIYDELMQPLPDALAMLLSPDTSSAGDQSTLDVSMQGADIMGGPPSARTRSHGSVGPPSSQPGSSLSMSQLDISASRPRGNRKLAHHPSLADFGAKRQIVVQKVVKEKTSKSSKKSKDPHKRSKDKVAKVLFDKRGGVKLERRQSVAVMQRSCKTPKKTPRKSPRKMLKSPQYGISPRKKLVAETPSHKLLSSVLQGREARKRHLSGTAVIEESPVKACEPALKDTPTKGKRAKALLRRSFYSAGPVKRTKNLSQYFQLADKIAGRQRQPSGHSTEANKESTRPAKLLSFDTSAHFKSPDKNSSFLLSQLAVSPSPAKATPRKVASHTPSKLVLESPSHNTRSRRAMSPAVNLFQSPSTRSRVVSPSNRSKVASPAVRQLMSPVSHRSPHVLVAESETKESPKSLQSTPVKSPICGIVISGLDSPSHNTRLSVSKTPTRNSVRAALFSKSPNVNRTQSPSQRCASPRTLLSKFGSPCKQSTKHGVLASPSKNANLFTDMFDQQAVKSGKSCVGSLKFDERAYLYGGKENETDLKVNLQKTPSPKCKKIVKTPESFDKWHRRKPRTSPAVPKSHAQNMLTLQEHTSGNNPSFGSAEFVMKQVEGTLRNKRSLIMSPKKSLESSNKRRKGSENVEPELSVRLNKKRSLLLSPSKISESPSKRIRLIENVEKLQRESSVASLRTGSQGFDTSVSCNEISQMSDASLDYFSASNDDVFLSQNSTSVPLAKINSMDHEIGCKSGYRKKRMLLYSTKTIDSPKDKNLSRVLSGEFPFSDQSDNERSESPIFGSSQKNTYTRKKSGKSLLSQKSEGFDNEEMQSLDVDSMSPKLLVKSPGNKKYSPNVSAKSLMHLIQSPLLRSPVGGEKCQETETETRETKASSGRSRRSLKMQL</sequence>
<feature type="region of interest" description="Disordered" evidence="1">
    <location>
        <begin position="1654"/>
        <end position="1691"/>
    </location>
</feature>
<evidence type="ECO:0000259" key="3">
    <source>
        <dbReference type="Pfam" id="PF21855"/>
    </source>
</evidence>
<evidence type="ECO:0000313" key="4">
    <source>
        <dbReference type="EMBL" id="KAH3832571.1"/>
    </source>
</evidence>
<feature type="region of interest" description="Disordered" evidence="1">
    <location>
        <begin position="1409"/>
        <end position="1438"/>
    </location>
</feature>
<feature type="region of interest" description="Disordered" evidence="1">
    <location>
        <begin position="616"/>
        <end position="650"/>
    </location>
</feature>